<keyword evidence="8" id="KW-1185">Reference proteome</keyword>
<reference evidence="7" key="2">
    <citation type="submission" date="2022-06" db="UniProtKB">
        <authorList>
            <consortium name="EnsemblMetazoa"/>
        </authorList>
    </citation>
    <scope>IDENTIFICATION</scope>
    <source>
        <strain evidence="7">PS312</strain>
    </source>
</reference>
<dbReference type="GO" id="GO:0016757">
    <property type="term" value="F:glycosyltransferase activity"/>
    <property type="evidence" value="ECO:0007669"/>
    <property type="project" value="UniProtKB-UniRule"/>
</dbReference>
<evidence type="ECO:0000256" key="3">
    <source>
        <dbReference type="ARBA" id="ARBA00022676"/>
    </source>
</evidence>
<evidence type="ECO:0000256" key="1">
    <source>
        <dbReference type="ARBA" id="ARBA00004167"/>
    </source>
</evidence>
<sequence>MTRVAIKHFIIFSLVVLFLLVEYGHFIQKESKQFKVRKKFIPDSNHSSIYIYRAYYDDRSVKGTIRIFLLSKCFVSSDSFVLRYSGKAFPLSIQPLEGSCPWSWAHCEWNAHQLQSPKINGVIPKKVSITLNDHRQIEVEVARRPRVKKDRLQVCVPPLYWYHDWTRMILFFELWKKHSPSFIIYANSYSRNVEKVLKYYEKKGVVQIVNWPILERSDDRADPNLSVYRLSHSLAHNDCVMRMESEYGTLLDIDEYVHIPDNTTLIEFAKSEFTIDRKVGSLLFWHSGLKIMDDSLDGISGAVLVNATGPGKTLFKPDNVMFLSTHWVLSHSRYGLKRKKIPREEALLLHNRVRFRGDQLKDAIEEELTDLDLVDIQRNSKATAREIFGKELPQHNKNVSLVMDKCDASWRSLGCKVPLLHCKKELEESDQWVFLPSSKDSHYTLM</sequence>
<evidence type="ECO:0000256" key="2">
    <source>
        <dbReference type="ARBA" id="ARBA00007647"/>
    </source>
</evidence>
<dbReference type="EC" id="2.4.1.-" evidence="6"/>
<protein>
    <recommendedName>
        <fullName evidence="6">Glycosyltransferase family 92 protein</fullName>
        <ecNumber evidence="6">2.4.1.-</ecNumber>
    </recommendedName>
</protein>
<name>A0A2A6C2K8_PRIPA</name>
<evidence type="ECO:0000313" key="7">
    <source>
        <dbReference type="EnsemblMetazoa" id="PPA18632.1"/>
    </source>
</evidence>
<dbReference type="GO" id="GO:0016020">
    <property type="term" value="C:membrane"/>
    <property type="evidence" value="ECO:0007669"/>
    <property type="project" value="UniProtKB-SubCell"/>
</dbReference>
<dbReference type="Pfam" id="PF01697">
    <property type="entry name" value="Glyco_transf_92"/>
    <property type="match status" value="1"/>
</dbReference>
<organism evidence="7 8">
    <name type="scientific">Pristionchus pacificus</name>
    <name type="common">Parasitic nematode worm</name>
    <dbReference type="NCBI Taxonomy" id="54126"/>
    <lineage>
        <taxon>Eukaryota</taxon>
        <taxon>Metazoa</taxon>
        <taxon>Ecdysozoa</taxon>
        <taxon>Nematoda</taxon>
        <taxon>Chromadorea</taxon>
        <taxon>Rhabditida</taxon>
        <taxon>Rhabditina</taxon>
        <taxon>Diplogasteromorpha</taxon>
        <taxon>Diplogasteroidea</taxon>
        <taxon>Neodiplogasteridae</taxon>
        <taxon>Pristionchus</taxon>
    </lineage>
</organism>
<keyword evidence="5" id="KW-0472">Membrane</keyword>
<gene>
    <name evidence="7" type="primary">WBGene00108186</name>
</gene>
<evidence type="ECO:0000256" key="4">
    <source>
        <dbReference type="ARBA" id="ARBA00022679"/>
    </source>
</evidence>
<accession>A0A2A6C2K8</accession>
<keyword evidence="4 6" id="KW-0808">Transferase</keyword>
<dbReference type="EnsemblMetazoa" id="PPA18632.1">
    <property type="protein sequence ID" value="PPA18632.1"/>
    <property type="gene ID" value="WBGene00108186"/>
</dbReference>
<dbReference type="AlphaFoldDB" id="A0A2A6C2K8"/>
<comment type="similarity">
    <text evidence="2 6">Belongs to the glycosyltransferase 92 family.</text>
</comment>
<evidence type="ECO:0000313" key="8">
    <source>
        <dbReference type="Proteomes" id="UP000005239"/>
    </source>
</evidence>
<reference evidence="8" key="1">
    <citation type="journal article" date="2008" name="Nat. Genet.">
        <title>The Pristionchus pacificus genome provides a unique perspective on nematode lifestyle and parasitism.</title>
        <authorList>
            <person name="Dieterich C."/>
            <person name="Clifton S.W."/>
            <person name="Schuster L.N."/>
            <person name="Chinwalla A."/>
            <person name="Delehaunty K."/>
            <person name="Dinkelacker I."/>
            <person name="Fulton L."/>
            <person name="Fulton R."/>
            <person name="Godfrey J."/>
            <person name="Minx P."/>
            <person name="Mitreva M."/>
            <person name="Roeseler W."/>
            <person name="Tian H."/>
            <person name="Witte H."/>
            <person name="Yang S.P."/>
            <person name="Wilson R.K."/>
            <person name="Sommer R.J."/>
        </authorList>
    </citation>
    <scope>NUCLEOTIDE SEQUENCE [LARGE SCALE GENOMIC DNA]</scope>
    <source>
        <strain evidence="8">PS312</strain>
    </source>
</reference>
<dbReference type="Proteomes" id="UP000005239">
    <property type="component" value="Unassembled WGS sequence"/>
</dbReference>
<comment type="subcellular location">
    <subcellularLocation>
        <location evidence="1">Membrane</location>
        <topology evidence="1">Single-pass membrane protein</topology>
    </subcellularLocation>
</comment>
<evidence type="ECO:0000256" key="5">
    <source>
        <dbReference type="ARBA" id="ARBA00023136"/>
    </source>
</evidence>
<dbReference type="PANTHER" id="PTHR47024">
    <property type="entry name" value="BIOFILM ABSENT ON HEAD (AFTER YERSINIA EXPOSURE)-RELATED"/>
    <property type="match status" value="1"/>
</dbReference>
<dbReference type="OrthoDB" id="5777994at2759"/>
<proteinExistence type="inferred from homology"/>
<evidence type="ECO:0000256" key="6">
    <source>
        <dbReference type="RuleBase" id="RU366017"/>
    </source>
</evidence>
<keyword evidence="3 6" id="KW-0328">Glycosyltransferase</keyword>
<accession>A0A8R1UEJ0</accession>
<dbReference type="InterPro" id="IPR008166">
    <property type="entry name" value="Glyco_transf_92"/>
</dbReference>
<dbReference type="PANTHER" id="PTHR47024:SF1">
    <property type="entry name" value="GLYCOSYLTRANSFERASE FAMILY 92 PROTEIN"/>
    <property type="match status" value="1"/>
</dbReference>